<evidence type="ECO:0000259" key="7">
    <source>
        <dbReference type="Pfam" id="PF02687"/>
    </source>
</evidence>
<dbReference type="AlphaFoldDB" id="A0A9X3EG99"/>
<keyword evidence="5 6" id="KW-0472">Membrane</keyword>
<organism evidence="9 10">
    <name type="scientific">Parathalassolituus penaei</name>
    <dbReference type="NCBI Taxonomy" id="2997323"/>
    <lineage>
        <taxon>Bacteria</taxon>
        <taxon>Pseudomonadati</taxon>
        <taxon>Pseudomonadota</taxon>
        <taxon>Gammaproteobacteria</taxon>
        <taxon>Oceanospirillales</taxon>
        <taxon>Oceanospirillaceae</taxon>
        <taxon>Parathalassolituus</taxon>
    </lineage>
</organism>
<keyword evidence="4 6" id="KW-1133">Transmembrane helix</keyword>
<dbReference type="EMBL" id="JAPNOA010000039">
    <property type="protein sequence ID" value="MCY0966184.1"/>
    <property type="molecule type" value="Genomic_DNA"/>
</dbReference>
<dbReference type="PANTHER" id="PTHR43738:SF2">
    <property type="entry name" value="ABC TRANSPORTER PERMEASE"/>
    <property type="match status" value="1"/>
</dbReference>
<accession>A0A9X3EG99</accession>
<dbReference type="Pfam" id="PF02687">
    <property type="entry name" value="FtsX"/>
    <property type="match status" value="1"/>
</dbReference>
<evidence type="ECO:0000256" key="2">
    <source>
        <dbReference type="ARBA" id="ARBA00022475"/>
    </source>
</evidence>
<dbReference type="Proteomes" id="UP001150830">
    <property type="component" value="Unassembled WGS sequence"/>
</dbReference>
<comment type="caution">
    <text evidence="9">The sequence shown here is derived from an EMBL/GenBank/DDBJ whole genome shotgun (WGS) entry which is preliminary data.</text>
</comment>
<feature type="domain" description="MacB-like periplasmic core" evidence="8">
    <location>
        <begin position="17"/>
        <end position="207"/>
    </location>
</feature>
<dbReference type="PANTHER" id="PTHR43738">
    <property type="entry name" value="ABC TRANSPORTER, MEMBRANE PROTEIN"/>
    <property type="match status" value="1"/>
</dbReference>
<feature type="transmembrane region" description="Helical" evidence="6">
    <location>
        <begin position="365"/>
        <end position="385"/>
    </location>
</feature>
<dbReference type="Pfam" id="PF12704">
    <property type="entry name" value="MacB_PCD"/>
    <property type="match status" value="1"/>
</dbReference>
<keyword evidence="2" id="KW-1003">Cell membrane</keyword>
<dbReference type="InterPro" id="IPR003838">
    <property type="entry name" value="ABC3_permease_C"/>
</dbReference>
<evidence type="ECO:0000259" key="8">
    <source>
        <dbReference type="Pfam" id="PF12704"/>
    </source>
</evidence>
<comment type="subcellular location">
    <subcellularLocation>
        <location evidence="1">Cell membrane</location>
        <topology evidence="1">Multi-pass membrane protein</topology>
    </subcellularLocation>
</comment>
<evidence type="ECO:0000313" key="10">
    <source>
        <dbReference type="Proteomes" id="UP001150830"/>
    </source>
</evidence>
<evidence type="ECO:0000256" key="4">
    <source>
        <dbReference type="ARBA" id="ARBA00022989"/>
    </source>
</evidence>
<name>A0A9X3EG99_9GAMM</name>
<keyword evidence="3 6" id="KW-0812">Transmembrane</keyword>
<dbReference type="InterPro" id="IPR051125">
    <property type="entry name" value="ABC-4/HrtB_transporter"/>
</dbReference>
<proteinExistence type="predicted"/>
<dbReference type="RefSeq" id="WP_283174395.1">
    <property type="nucleotide sequence ID" value="NZ_JAPNOA010000039.1"/>
</dbReference>
<evidence type="ECO:0000313" key="9">
    <source>
        <dbReference type="EMBL" id="MCY0966184.1"/>
    </source>
</evidence>
<protein>
    <submittedName>
        <fullName evidence="9">ABC transporter permease</fullName>
    </submittedName>
</protein>
<evidence type="ECO:0000256" key="6">
    <source>
        <dbReference type="SAM" id="Phobius"/>
    </source>
</evidence>
<sequence length="401" mass="43468">MLWRIARQSLWHRRTTTSLVILALTLAFAVLLTVEHIRHEVRATFNGTVSGVDLIVGARTGSTNLLLYSLFGIGSPSRNISLDSLETIRQQKGVEWVVPLSMGDSHKGYRVLATNAGFLEHFHYGQQHPLEISSGHWFSAETDVVLGADVARQLGYQTGDKVVLAHGQGHTSFSHHDDHPFIVSGILKPTGTPVDQTLLIDLEGMEHMHEHMAGAHHDEVSAALVGLTQRPLAFKVQRFINEYPDEALLAILPGLELGLLWENLGWIESSLRAIALLVLASSVLGMTTLLLLSTRQRQTELATLRSLGASPFTLFMLIEMEVLLISGLALLAAIAASAGGLALAANWLSGVTGIGLAPLLANAQILPLMCMMLLVCLLVAAIPAWQASRTGLFTQLHSDHI</sequence>
<feature type="transmembrane region" description="Helical" evidence="6">
    <location>
        <begin position="273"/>
        <end position="292"/>
    </location>
</feature>
<dbReference type="InterPro" id="IPR025857">
    <property type="entry name" value="MacB_PCD"/>
</dbReference>
<keyword evidence="10" id="KW-1185">Reference proteome</keyword>
<reference evidence="9" key="1">
    <citation type="submission" date="2022-11" db="EMBL/GenBank/DDBJ databases">
        <title>Parathalassolutuus dongxingensis gen. nov., sp. nov., a novel member of family Oceanospirillaceae isolated from a coastal shrimp pond in Guangxi, China.</title>
        <authorList>
            <person name="Chen H."/>
        </authorList>
    </citation>
    <scope>NUCLEOTIDE SEQUENCE</scope>
    <source>
        <strain evidence="9">G-43</strain>
    </source>
</reference>
<feature type="transmembrane region" description="Helical" evidence="6">
    <location>
        <begin position="312"/>
        <end position="345"/>
    </location>
</feature>
<evidence type="ECO:0000256" key="1">
    <source>
        <dbReference type="ARBA" id="ARBA00004651"/>
    </source>
</evidence>
<evidence type="ECO:0000256" key="5">
    <source>
        <dbReference type="ARBA" id="ARBA00023136"/>
    </source>
</evidence>
<dbReference type="GO" id="GO:0005886">
    <property type="term" value="C:plasma membrane"/>
    <property type="evidence" value="ECO:0007669"/>
    <property type="project" value="UniProtKB-SubCell"/>
</dbReference>
<evidence type="ECO:0000256" key="3">
    <source>
        <dbReference type="ARBA" id="ARBA00022692"/>
    </source>
</evidence>
<gene>
    <name evidence="9" type="ORF">OUO13_13400</name>
</gene>
<feature type="domain" description="ABC3 transporter permease C-terminal" evidence="7">
    <location>
        <begin position="273"/>
        <end position="390"/>
    </location>
</feature>